<keyword evidence="5 8" id="KW-0326">Glycosidase</keyword>
<evidence type="ECO:0000256" key="8">
    <source>
        <dbReference type="PIRNR" id="PIRNR029900"/>
    </source>
</evidence>
<feature type="active site" description="Proton acceptor" evidence="9">
    <location>
        <position position="395"/>
    </location>
</feature>
<dbReference type="GO" id="GO:2000886">
    <property type="term" value="P:glucuronoxylan catabolic process"/>
    <property type="evidence" value="ECO:0007669"/>
    <property type="project" value="UniProtKB-ARBA"/>
</dbReference>
<protein>
    <recommendedName>
        <fullName evidence="10">Xylan alpha-1,2-glucuronidase</fullName>
        <ecNumber evidence="10">3.2.1.131</ecNumber>
    </recommendedName>
</protein>
<dbReference type="PANTHER" id="PTHR39207:SF1">
    <property type="entry name" value="ALPHA-GLUCURONIDASE A"/>
    <property type="match status" value="1"/>
</dbReference>
<dbReference type="Pfam" id="PF07488">
    <property type="entry name" value="Glyco_hydro_67M"/>
    <property type="match status" value="1"/>
</dbReference>
<evidence type="ECO:0000259" key="11">
    <source>
        <dbReference type="Pfam" id="PF03648"/>
    </source>
</evidence>
<dbReference type="InterPro" id="IPR011099">
    <property type="entry name" value="Glyco_hydro_67_C"/>
</dbReference>
<reference evidence="14 15" key="1">
    <citation type="submission" date="2019-03" db="EMBL/GenBank/DDBJ databases">
        <title>Genomic Encyclopedia of Archaeal and Bacterial Type Strains, Phase II (KMG-II): from individual species to whole genera.</title>
        <authorList>
            <person name="Goeker M."/>
        </authorList>
    </citation>
    <scope>NUCLEOTIDE SEQUENCE [LARGE SCALE GENOMIC DNA]</scope>
    <source>
        <strain evidence="14 15">DSM 19034</strain>
    </source>
</reference>
<feature type="active site" description="Proton donor" evidence="9">
    <location>
        <position position="321"/>
    </location>
</feature>
<keyword evidence="6 10" id="KW-0624">Polysaccharide degradation</keyword>
<dbReference type="GO" id="GO:0005576">
    <property type="term" value="C:extracellular region"/>
    <property type="evidence" value="ECO:0007669"/>
    <property type="project" value="InterPro"/>
</dbReference>
<dbReference type="SUPFAM" id="SSF51445">
    <property type="entry name" value="(Trans)glycosidases"/>
    <property type="match status" value="1"/>
</dbReference>
<comment type="subunit">
    <text evidence="10">Homodimer.</text>
</comment>
<gene>
    <name evidence="14" type="ORF">CLV32_1683</name>
</gene>
<dbReference type="PIRSF" id="PIRSF029900">
    <property type="entry name" value="Alpha-glucuronds"/>
    <property type="match status" value="1"/>
</dbReference>
<evidence type="ECO:0000256" key="4">
    <source>
        <dbReference type="ARBA" id="ARBA00023277"/>
    </source>
</evidence>
<keyword evidence="15" id="KW-1185">Reference proteome</keyword>
<dbReference type="Proteomes" id="UP000295499">
    <property type="component" value="Unassembled WGS sequence"/>
</dbReference>
<dbReference type="InterPro" id="IPR017853">
    <property type="entry name" value="GH"/>
</dbReference>
<dbReference type="Pfam" id="PF03648">
    <property type="entry name" value="Glyco_hydro_67N"/>
    <property type="match status" value="1"/>
</dbReference>
<evidence type="ECO:0000256" key="2">
    <source>
        <dbReference type="ARBA" id="ARBA00022651"/>
    </source>
</evidence>
<proteinExistence type="inferred from homology"/>
<dbReference type="FunFam" id="3.20.20.80:FF:000096">
    <property type="entry name" value="Xylan alpha-1,2-glucuronidase"/>
    <property type="match status" value="1"/>
</dbReference>
<evidence type="ECO:0000256" key="10">
    <source>
        <dbReference type="RuleBase" id="RU361198"/>
    </source>
</evidence>
<dbReference type="InterPro" id="IPR005154">
    <property type="entry name" value="Glyco_hydro_67_aGlcAse_N"/>
</dbReference>
<feature type="domain" description="Alpha glucuronidase N-terminal" evidence="11">
    <location>
        <begin position="42"/>
        <end position="160"/>
    </location>
</feature>
<dbReference type="Gene3D" id="3.20.20.80">
    <property type="entry name" value="Glycosidases"/>
    <property type="match status" value="1"/>
</dbReference>
<dbReference type="Pfam" id="PF07477">
    <property type="entry name" value="Glyco_hydro_67C"/>
    <property type="match status" value="1"/>
</dbReference>
<evidence type="ECO:0000313" key="14">
    <source>
        <dbReference type="EMBL" id="TDO22702.1"/>
    </source>
</evidence>
<evidence type="ECO:0000256" key="6">
    <source>
        <dbReference type="ARBA" id="ARBA00023326"/>
    </source>
</evidence>
<name>A0A4R6IKU5_9SPHI</name>
<comment type="caution">
    <text evidence="14">The sequence shown here is derived from an EMBL/GenBank/DDBJ whole genome shotgun (WGS) entry which is preliminary data.</text>
</comment>
<feature type="domain" description="Glycosyl hydrolase family 67 C-terminal" evidence="12">
    <location>
        <begin position="484"/>
        <end position="708"/>
    </location>
</feature>
<comment type="similarity">
    <text evidence="1 8 10">Belongs to the glycosyl hydrolase 67 family.</text>
</comment>
<keyword evidence="2 8" id="KW-0858">Xylan degradation</keyword>
<evidence type="ECO:0000313" key="15">
    <source>
        <dbReference type="Proteomes" id="UP000295499"/>
    </source>
</evidence>
<dbReference type="GO" id="GO:0033939">
    <property type="term" value="F:xylan alpha-1,2-glucuronosidase activity"/>
    <property type="evidence" value="ECO:0007669"/>
    <property type="project" value="UniProtKB-EC"/>
</dbReference>
<dbReference type="Gene3D" id="3.30.379.10">
    <property type="entry name" value="Chitobiase/beta-hexosaminidase domain 2-like"/>
    <property type="match status" value="1"/>
</dbReference>
<dbReference type="GO" id="GO:0046559">
    <property type="term" value="F:alpha-glucuronidase activity"/>
    <property type="evidence" value="ECO:0007669"/>
    <property type="project" value="InterPro"/>
</dbReference>
<organism evidence="14 15">
    <name type="scientific">Pedobacter duraquae</name>
    <dbReference type="NCBI Taxonomy" id="425511"/>
    <lineage>
        <taxon>Bacteria</taxon>
        <taxon>Pseudomonadati</taxon>
        <taxon>Bacteroidota</taxon>
        <taxon>Sphingobacteriia</taxon>
        <taxon>Sphingobacteriales</taxon>
        <taxon>Sphingobacteriaceae</taxon>
        <taxon>Pedobacter</taxon>
    </lineage>
</organism>
<comment type="catalytic activity">
    <reaction evidence="7 10">
        <text>Hydrolysis of (1-&gt;2)-alpha-D-(4-O-methyl)glucuronosyl links in the main chain of hardwood xylans.</text>
        <dbReference type="EC" id="3.2.1.131"/>
    </reaction>
</comment>
<dbReference type="InterPro" id="IPR037054">
    <property type="entry name" value="A-glucoronidase_C_sf"/>
</dbReference>
<dbReference type="Gene3D" id="3.90.1330.10">
    <property type="entry name" value="Alpha-glucuronidase, C-terminal domain"/>
    <property type="match status" value="1"/>
</dbReference>
<dbReference type="InterPro" id="IPR011100">
    <property type="entry name" value="Glyco_hydro_67_cat"/>
</dbReference>
<evidence type="ECO:0000256" key="1">
    <source>
        <dbReference type="ARBA" id="ARBA00008833"/>
    </source>
</evidence>
<accession>A0A4R6IKU5</accession>
<keyword evidence="3 8" id="KW-0378">Hydrolase</keyword>
<keyword evidence="4 10" id="KW-0119">Carbohydrate metabolism</keyword>
<dbReference type="InterPro" id="IPR011395">
    <property type="entry name" value="Glyco_hydro_67_aGlcAse"/>
</dbReference>
<dbReference type="EMBL" id="SNWM01000002">
    <property type="protein sequence ID" value="TDO22702.1"/>
    <property type="molecule type" value="Genomic_DNA"/>
</dbReference>
<dbReference type="PANTHER" id="PTHR39207">
    <property type="entry name" value="ALPHA-GLUCURONIDASE A"/>
    <property type="match status" value="1"/>
</dbReference>
<dbReference type="EC" id="3.2.1.131" evidence="10"/>
<evidence type="ECO:0000259" key="12">
    <source>
        <dbReference type="Pfam" id="PF07477"/>
    </source>
</evidence>
<evidence type="ECO:0000256" key="5">
    <source>
        <dbReference type="ARBA" id="ARBA00023295"/>
    </source>
</evidence>
<evidence type="ECO:0000256" key="3">
    <source>
        <dbReference type="ARBA" id="ARBA00022801"/>
    </source>
</evidence>
<evidence type="ECO:0000256" key="9">
    <source>
        <dbReference type="PIRSR" id="PIRSR029900-1"/>
    </source>
</evidence>
<dbReference type="AlphaFoldDB" id="A0A4R6IKU5"/>
<dbReference type="InterPro" id="IPR029018">
    <property type="entry name" value="Hex-like_dom2"/>
</dbReference>
<evidence type="ECO:0000256" key="7">
    <source>
        <dbReference type="ARBA" id="ARBA00052795"/>
    </source>
</evidence>
<sequence>MNLFKQLQRRLKSVNRNCVSMCLTLVITLYYSSAFSETGYRLWMRYDRIENNKQLEQYRSQLQTINFQGHSITAQVAKKEISSAFNGLLGTEPKVTLSSSASLLIGTPENSPQIKSLITPKELLNLSDGYLVKTFHNKGQQQIVIAGLTEKGVLYGVFHLIRLMKTQQSLSALTIREIPSIKNRVLNHWDNLDGTVERGYAGTSLWEWHKLPGFTQTRYTDYARANASVGINGTVLNNVNANALSLTKPYLLKAAALANVFRPYGIKVYLSARFSSPIEIGGLKTADPLDPEVKRWWSMKVKEIYAYIPDFGGFLVKANSEGQPGPQNYGRSHADGANMLADALAPFDGIVMWRAFVYDDKVPDDRAKQAYNEFKPLDGKFRANVLVQVKNGAVDFQPREPFHPLFGAMPATPLMMEFQLTQEYLGFSTHLAYLGTLFKETLAADTYAKGKGSTVADVVTGKLDQHQLTGIAGVANIGSDVNWCGHPFAQSNWYSFGRMAWNPGLSATAVADEWIRMTFTNDINAIATIKEMMMGSRETIVNYMTPLGLHHIMARNHHYGPGPWVKDAGRADWTSVYYHKADAVGIGFDRTATGSNAIAQYSPDAAREFADLANIPDKYLLWFHHVKWSDKLRSGNTLWDELVSHYYLGVRDVAKMQSQWKAMAGKIDEDRFKEVAELLEIQHEEAKWWRDACVLYFQSFSGLPIPASYEKPAHDLAYYENLRFYFVPGIKN</sequence>
<feature type="active site" description="Proton acceptor" evidence="9">
    <location>
        <position position="423"/>
    </location>
</feature>
<feature type="domain" description="Glycosyl hydrolase family 67 catalytic" evidence="13">
    <location>
        <begin position="164"/>
        <end position="483"/>
    </location>
</feature>
<evidence type="ECO:0000259" key="13">
    <source>
        <dbReference type="Pfam" id="PF07488"/>
    </source>
</evidence>
<dbReference type="SUPFAM" id="SSF55545">
    <property type="entry name" value="beta-N-acetylhexosaminidase-like domain"/>
    <property type="match status" value="1"/>
</dbReference>